<evidence type="ECO:0000313" key="3">
    <source>
        <dbReference type="Proteomes" id="UP000242561"/>
    </source>
</evidence>
<keyword evidence="1" id="KW-1133">Transmembrane helix</keyword>
<evidence type="ECO:0000313" key="2">
    <source>
        <dbReference type="EMBL" id="APG62941.1"/>
    </source>
</evidence>
<keyword evidence="1" id="KW-0812">Transmembrane</keyword>
<dbReference type="KEGG" id="sphl:LPB140_09235"/>
<organism evidence="2 3">
    <name type="scientific">Sphingorhabdus lutea</name>
    <dbReference type="NCBI Taxonomy" id="1913578"/>
    <lineage>
        <taxon>Bacteria</taxon>
        <taxon>Pseudomonadati</taxon>
        <taxon>Pseudomonadota</taxon>
        <taxon>Alphaproteobacteria</taxon>
        <taxon>Sphingomonadales</taxon>
        <taxon>Sphingomonadaceae</taxon>
        <taxon>Sphingorhabdus</taxon>
    </lineage>
</organism>
<keyword evidence="3" id="KW-1185">Reference proteome</keyword>
<feature type="transmembrane region" description="Helical" evidence="1">
    <location>
        <begin position="6"/>
        <end position="24"/>
    </location>
</feature>
<dbReference type="RefSeq" id="WP_072559593.1">
    <property type="nucleotide sequence ID" value="NZ_CP018154.1"/>
</dbReference>
<dbReference type="AlphaFoldDB" id="A0A1L3JCS6"/>
<dbReference type="Proteomes" id="UP000242561">
    <property type="component" value="Chromosome"/>
</dbReference>
<dbReference type="EMBL" id="CP018154">
    <property type="protein sequence ID" value="APG62941.1"/>
    <property type="molecule type" value="Genomic_DNA"/>
</dbReference>
<gene>
    <name evidence="2" type="ORF">LPB140_09235</name>
</gene>
<name>A0A1L3JCS6_9SPHN</name>
<accession>A0A1L3JCS6</accession>
<evidence type="ECO:0000256" key="1">
    <source>
        <dbReference type="SAM" id="Phobius"/>
    </source>
</evidence>
<sequence length="102" mass="11808">MIYISSFAYFFGFSMAVFAIFASIKSAMPQILDIISDHIDMQDAAQDMRDHAPRIVIRPYRTNYQAPLNIMNDLPKMRAQPTRIKSRHVMMKQRQRSAKLAA</sequence>
<proteinExistence type="predicted"/>
<reference evidence="2 3" key="1">
    <citation type="submission" date="2016-11" db="EMBL/GenBank/DDBJ databases">
        <title>Sphingorhabdus sp. LPB0140, isolated from marine environment.</title>
        <authorList>
            <person name="Kim E."/>
            <person name="Yi H."/>
        </authorList>
    </citation>
    <scope>NUCLEOTIDE SEQUENCE [LARGE SCALE GENOMIC DNA]</scope>
    <source>
        <strain evidence="2 3">LPB0140</strain>
    </source>
</reference>
<keyword evidence="1" id="KW-0472">Membrane</keyword>
<protein>
    <submittedName>
        <fullName evidence="2">Uncharacterized protein</fullName>
    </submittedName>
</protein>